<dbReference type="Proteomes" id="UP000184604">
    <property type="component" value="Chromosome"/>
</dbReference>
<organism evidence="9 10">
    <name type="scientific">Clostridium kluyveri</name>
    <dbReference type="NCBI Taxonomy" id="1534"/>
    <lineage>
        <taxon>Bacteria</taxon>
        <taxon>Bacillati</taxon>
        <taxon>Bacillota</taxon>
        <taxon>Clostridia</taxon>
        <taxon>Eubacteriales</taxon>
        <taxon>Clostridiaceae</taxon>
        <taxon>Clostridium</taxon>
    </lineage>
</organism>
<evidence type="ECO:0000256" key="5">
    <source>
        <dbReference type="ARBA" id="ARBA00022801"/>
    </source>
</evidence>
<dbReference type="Pfam" id="PF04647">
    <property type="entry name" value="AgrB"/>
    <property type="match status" value="1"/>
</dbReference>
<dbReference type="GO" id="GO:0016020">
    <property type="term" value="C:membrane"/>
    <property type="evidence" value="ECO:0007669"/>
    <property type="project" value="InterPro"/>
</dbReference>
<dbReference type="GO" id="GO:0008233">
    <property type="term" value="F:peptidase activity"/>
    <property type="evidence" value="ECO:0007669"/>
    <property type="project" value="UniProtKB-KW"/>
</dbReference>
<feature type="transmembrane region" description="Helical" evidence="8">
    <location>
        <begin position="43"/>
        <end position="71"/>
    </location>
</feature>
<keyword evidence="7 8" id="KW-0472">Membrane</keyword>
<dbReference type="RefSeq" id="WP_073540377.1">
    <property type="nucleotide sequence ID" value="NZ_CP018335.1"/>
</dbReference>
<keyword evidence="3" id="KW-0645">Protease</keyword>
<keyword evidence="6 8" id="KW-1133">Transmembrane helix</keyword>
<evidence type="ECO:0000313" key="10">
    <source>
        <dbReference type="Proteomes" id="UP000184604"/>
    </source>
</evidence>
<evidence type="ECO:0000256" key="3">
    <source>
        <dbReference type="ARBA" id="ARBA00022670"/>
    </source>
</evidence>
<evidence type="ECO:0000256" key="2">
    <source>
        <dbReference type="ARBA" id="ARBA00022654"/>
    </source>
</evidence>
<keyword evidence="5" id="KW-0378">Hydrolase</keyword>
<evidence type="ECO:0000256" key="1">
    <source>
        <dbReference type="ARBA" id="ARBA00022475"/>
    </source>
</evidence>
<gene>
    <name evidence="9" type="ORF">BS101_19945</name>
</gene>
<dbReference type="OrthoDB" id="2044325at2"/>
<protein>
    <submittedName>
        <fullName evidence="9">Accessory regulator AgrB</fullName>
    </submittedName>
</protein>
<dbReference type="InterPro" id="IPR006741">
    <property type="entry name" value="AgrB"/>
</dbReference>
<evidence type="ECO:0000256" key="6">
    <source>
        <dbReference type="ARBA" id="ARBA00022989"/>
    </source>
</evidence>
<dbReference type="GO" id="GO:0009372">
    <property type="term" value="P:quorum sensing"/>
    <property type="evidence" value="ECO:0007669"/>
    <property type="project" value="UniProtKB-KW"/>
</dbReference>
<evidence type="ECO:0000313" key="9">
    <source>
        <dbReference type="EMBL" id="APM40818.1"/>
    </source>
</evidence>
<feature type="transmembrane region" description="Helical" evidence="8">
    <location>
        <begin position="140"/>
        <end position="159"/>
    </location>
</feature>
<dbReference type="GO" id="GO:0006508">
    <property type="term" value="P:proteolysis"/>
    <property type="evidence" value="ECO:0007669"/>
    <property type="project" value="UniProtKB-KW"/>
</dbReference>
<dbReference type="EMBL" id="CP018335">
    <property type="protein sequence ID" value="APM40818.1"/>
    <property type="molecule type" value="Genomic_DNA"/>
</dbReference>
<dbReference type="AlphaFoldDB" id="A0A1L5FCT1"/>
<feature type="transmembrane region" description="Helical" evidence="8">
    <location>
        <begin position="107"/>
        <end position="128"/>
    </location>
</feature>
<proteinExistence type="predicted"/>
<name>A0A1L5FCT1_CLOKL</name>
<keyword evidence="4 8" id="KW-0812">Transmembrane</keyword>
<dbReference type="SMART" id="SM00793">
    <property type="entry name" value="AgrB"/>
    <property type="match status" value="1"/>
</dbReference>
<sequence length="190" mass="21975">MIMNLALKLTSFIEKNSDIRNNDDLEKINYSIQTVISETFKAVILIILFLALGKINYFLFSMAILFSIRIFSGGSHSKTTVKCLLWSSLFFLITSLIGPLIPKLNILVYYTAALFSLIVIFIKSPCPNKNRPIKIQERRWYYKFISTFFMIFGLTILFFFIKDLTYLNCGFLTILLQILQLIPKKEGVLL</sequence>
<feature type="transmembrane region" description="Helical" evidence="8">
    <location>
        <begin position="83"/>
        <end position="101"/>
    </location>
</feature>
<keyword evidence="2" id="KW-0673">Quorum sensing</keyword>
<keyword evidence="1" id="KW-1003">Cell membrane</keyword>
<evidence type="ECO:0000256" key="4">
    <source>
        <dbReference type="ARBA" id="ARBA00022692"/>
    </source>
</evidence>
<reference evidence="9 10" key="1">
    <citation type="submission" date="2016-12" db="EMBL/GenBank/DDBJ databases">
        <title>Complete genome sequence of Clostridium kluyveri JZZ isolated from the pit mud of a Chinese flavor liquor-making factory.</title>
        <authorList>
            <person name="Wang Y."/>
        </authorList>
    </citation>
    <scope>NUCLEOTIDE SEQUENCE [LARGE SCALE GENOMIC DNA]</scope>
    <source>
        <strain evidence="9 10">JZZ</strain>
    </source>
</reference>
<evidence type="ECO:0000256" key="7">
    <source>
        <dbReference type="ARBA" id="ARBA00023136"/>
    </source>
</evidence>
<evidence type="ECO:0000256" key="8">
    <source>
        <dbReference type="SAM" id="Phobius"/>
    </source>
</evidence>
<accession>A0A1L5FCT1</accession>